<sequence length="92" mass="10690">MCNCGNRRQQFQQQVVARHYDQPAENAVEKKVQDVTFEYIGKTALTVTGSITRKRYYFSHPDQVLKVDYRDAPGMMAVPLLKKVNLTKERLQ</sequence>
<name>W0F413_9BACT</name>
<dbReference type="STRING" id="929713.NIASO_13265"/>
<evidence type="ECO:0000313" key="1">
    <source>
        <dbReference type="EMBL" id="AHF17732.1"/>
    </source>
</evidence>
<accession>W0F413</accession>
<dbReference type="HOGENOM" id="CLU_2410227_0_0_10"/>
<organism evidence="1 2">
    <name type="scientific">Niabella soli DSM 19437</name>
    <dbReference type="NCBI Taxonomy" id="929713"/>
    <lineage>
        <taxon>Bacteria</taxon>
        <taxon>Pseudomonadati</taxon>
        <taxon>Bacteroidota</taxon>
        <taxon>Chitinophagia</taxon>
        <taxon>Chitinophagales</taxon>
        <taxon>Chitinophagaceae</taxon>
        <taxon>Niabella</taxon>
    </lineage>
</organism>
<dbReference type="eggNOG" id="ENOG502ZGMQ">
    <property type="taxonomic scope" value="Bacteria"/>
</dbReference>
<evidence type="ECO:0000313" key="2">
    <source>
        <dbReference type="Proteomes" id="UP000003586"/>
    </source>
</evidence>
<dbReference type="EMBL" id="CP007035">
    <property type="protein sequence ID" value="AHF17732.1"/>
    <property type="molecule type" value="Genomic_DNA"/>
</dbReference>
<dbReference type="RefSeq" id="WP_008586231.1">
    <property type="nucleotide sequence ID" value="NZ_CP007035.1"/>
</dbReference>
<dbReference type="AlphaFoldDB" id="W0F413"/>
<dbReference type="OrthoDB" id="679299at2"/>
<dbReference type="Proteomes" id="UP000003586">
    <property type="component" value="Chromosome"/>
</dbReference>
<dbReference type="KEGG" id="nso:NIASO_13265"/>
<gene>
    <name evidence="1" type="ORF">NIASO_13265</name>
</gene>
<protein>
    <submittedName>
        <fullName evidence="1">Uncharacterized protein</fullName>
    </submittedName>
</protein>
<reference evidence="1 2" key="1">
    <citation type="submission" date="2013-12" db="EMBL/GenBank/DDBJ databases">
        <authorList>
            <consortium name="DOE Joint Genome Institute"/>
            <person name="Eisen J."/>
            <person name="Huntemann M."/>
            <person name="Han J."/>
            <person name="Chen A."/>
            <person name="Kyrpides N."/>
            <person name="Mavromatis K."/>
            <person name="Markowitz V."/>
            <person name="Palaniappan K."/>
            <person name="Ivanova N."/>
            <person name="Schaumberg A."/>
            <person name="Pati A."/>
            <person name="Liolios K."/>
            <person name="Nordberg H.P."/>
            <person name="Cantor M.N."/>
            <person name="Hua S.X."/>
            <person name="Woyke T."/>
        </authorList>
    </citation>
    <scope>NUCLEOTIDE SEQUENCE [LARGE SCALE GENOMIC DNA]</scope>
    <source>
        <strain evidence="2">DSM 19437</strain>
    </source>
</reference>
<keyword evidence="2" id="KW-1185">Reference proteome</keyword>
<proteinExistence type="predicted"/>